<feature type="transmembrane region" description="Helical" evidence="1">
    <location>
        <begin position="6"/>
        <end position="26"/>
    </location>
</feature>
<comment type="caution">
    <text evidence="2">The sequence shown here is derived from an EMBL/GenBank/DDBJ whole genome shotgun (WGS) entry which is preliminary data.</text>
</comment>
<protein>
    <submittedName>
        <fullName evidence="2">Uncharacterized protein</fullName>
    </submittedName>
</protein>
<reference evidence="3" key="1">
    <citation type="journal article" date="2019" name="Int. J. Syst. Evol. Microbiol.">
        <title>The Global Catalogue of Microorganisms (GCM) 10K type strain sequencing project: providing services to taxonomists for standard genome sequencing and annotation.</title>
        <authorList>
            <consortium name="The Broad Institute Genomics Platform"/>
            <consortium name="The Broad Institute Genome Sequencing Center for Infectious Disease"/>
            <person name="Wu L."/>
            <person name="Ma J."/>
        </authorList>
    </citation>
    <scope>NUCLEOTIDE SEQUENCE [LARGE SCALE GENOMIC DNA]</scope>
    <source>
        <strain evidence="3">CCUG 49339</strain>
    </source>
</reference>
<evidence type="ECO:0000313" key="3">
    <source>
        <dbReference type="Proteomes" id="UP001597214"/>
    </source>
</evidence>
<name>A0ABW4LWD6_9BACI</name>
<sequence>MWSVSFNIIDLVIGIFGWLTVGYLAYRIFARLPYKPKVWKIVIVIVVGLFTFSINWNAWDTLIRIPILPLGVWILYAVLKRKEGRWENYRLFAWLGFGANFIFICFHFISIPIQHGFYPPDKPSTYISDVTDASVVQFHPSANDWSLHQEILMEQMDEFKPDRIMNQQWYEETYMNAESNNRRERFPYLLANSKPKWGSGIHCTIYIEDDGKGILIGTAKQQLYFRSERSILREGKQSE</sequence>
<accession>A0ABW4LWD6</accession>
<keyword evidence="1" id="KW-0472">Membrane</keyword>
<feature type="transmembrane region" description="Helical" evidence="1">
    <location>
        <begin position="38"/>
        <end position="56"/>
    </location>
</feature>
<proteinExistence type="predicted"/>
<dbReference type="EMBL" id="JBHUEM010000055">
    <property type="protein sequence ID" value="MFD1739472.1"/>
    <property type="molecule type" value="Genomic_DNA"/>
</dbReference>
<keyword evidence="1" id="KW-0812">Transmembrane</keyword>
<feature type="transmembrane region" description="Helical" evidence="1">
    <location>
        <begin position="91"/>
        <end position="113"/>
    </location>
</feature>
<gene>
    <name evidence="2" type="ORF">ACFSCX_23605</name>
</gene>
<keyword evidence="3" id="KW-1185">Reference proteome</keyword>
<keyword evidence="1" id="KW-1133">Transmembrane helix</keyword>
<dbReference type="RefSeq" id="WP_377930714.1">
    <property type="nucleotide sequence ID" value="NZ_JBHUEM010000055.1"/>
</dbReference>
<feature type="transmembrane region" description="Helical" evidence="1">
    <location>
        <begin position="62"/>
        <end position="79"/>
    </location>
</feature>
<evidence type="ECO:0000256" key="1">
    <source>
        <dbReference type="SAM" id="Phobius"/>
    </source>
</evidence>
<evidence type="ECO:0000313" key="2">
    <source>
        <dbReference type="EMBL" id="MFD1739472.1"/>
    </source>
</evidence>
<dbReference type="Proteomes" id="UP001597214">
    <property type="component" value="Unassembled WGS sequence"/>
</dbReference>
<organism evidence="2 3">
    <name type="scientific">Bacillus salitolerans</name>
    <dbReference type="NCBI Taxonomy" id="1437434"/>
    <lineage>
        <taxon>Bacteria</taxon>
        <taxon>Bacillati</taxon>
        <taxon>Bacillota</taxon>
        <taxon>Bacilli</taxon>
        <taxon>Bacillales</taxon>
        <taxon>Bacillaceae</taxon>
        <taxon>Bacillus</taxon>
    </lineage>
</organism>